<dbReference type="PANTHER" id="PTHR31793:SF27">
    <property type="entry name" value="NOVEL THIOESTERASE SUPERFAMILY DOMAIN AND SAPOSIN A-TYPE DOMAIN CONTAINING PROTEIN (0610012H03RIK)"/>
    <property type="match status" value="1"/>
</dbReference>
<dbReference type="SUPFAM" id="SSF54637">
    <property type="entry name" value="Thioesterase/thiol ester dehydrase-isomerase"/>
    <property type="match status" value="1"/>
</dbReference>
<keyword evidence="2" id="KW-0378">Hydrolase</keyword>
<dbReference type="GO" id="GO:0047617">
    <property type="term" value="F:fatty acyl-CoA hydrolase activity"/>
    <property type="evidence" value="ECO:0007669"/>
    <property type="project" value="TreeGrafter"/>
</dbReference>
<dbReference type="PANTHER" id="PTHR31793">
    <property type="entry name" value="4-HYDROXYBENZOYL-COA THIOESTERASE FAMILY MEMBER"/>
    <property type="match status" value="1"/>
</dbReference>
<reference evidence="3" key="1">
    <citation type="submission" date="2020-10" db="EMBL/GenBank/DDBJ databases">
        <authorList>
            <person name="Gilroy R."/>
        </authorList>
    </citation>
    <scope>NUCLEOTIDE SEQUENCE</scope>
    <source>
        <strain evidence="3">3924</strain>
    </source>
</reference>
<dbReference type="Proteomes" id="UP000712007">
    <property type="component" value="Unassembled WGS sequence"/>
</dbReference>
<evidence type="ECO:0000313" key="3">
    <source>
        <dbReference type="EMBL" id="MBO8439899.1"/>
    </source>
</evidence>
<dbReference type="AlphaFoldDB" id="A0A940DM17"/>
<dbReference type="EMBL" id="JADIMV010000075">
    <property type="protein sequence ID" value="MBO8439899.1"/>
    <property type="molecule type" value="Genomic_DNA"/>
</dbReference>
<sequence>MAKTVYSLEFKVRDYECDLQGIVNNANYQHYYEHTRHEFLMTHGISFSRMHEEGIDFVVARVELAYKYPLRSGESFVSELSLYQEGVKYVFLQKIYRLPDRKLCNVGRFDTVCLDHGRLSRNPDLDAFVLRVNGAE</sequence>
<dbReference type="Pfam" id="PF13279">
    <property type="entry name" value="4HBT_2"/>
    <property type="match status" value="1"/>
</dbReference>
<dbReference type="InterPro" id="IPR050563">
    <property type="entry name" value="4-hydroxybenzoyl-CoA_TE"/>
</dbReference>
<accession>A0A940DM17</accession>
<comment type="similarity">
    <text evidence="1">Belongs to the 4-hydroxybenzoyl-CoA thioesterase family.</text>
</comment>
<comment type="caution">
    <text evidence="3">The sequence shown here is derived from an EMBL/GenBank/DDBJ whole genome shotgun (WGS) entry which is preliminary data.</text>
</comment>
<gene>
    <name evidence="3" type="ORF">IAC51_04535</name>
</gene>
<name>A0A940DM17_9BACT</name>
<evidence type="ECO:0000256" key="1">
    <source>
        <dbReference type="ARBA" id="ARBA00005953"/>
    </source>
</evidence>
<evidence type="ECO:0000313" key="4">
    <source>
        <dbReference type="Proteomes" id="UP000712007"/>
    </source>
</evidence>
<dbReference type="CDD" id="cd00586">
    <property type="entry name" value="4HBT"/>
    <property type="match status" value="1"/>
</dbReference>
<reference evidence="3" key="2">
    <citation type="journal article" date="2021" name="PeerJ">
        <title>Extensive microbial diversity within the chicken gut microbiome revealed by metagenomics and culture.</title>
        <authorList>
            <person name="Gilroy R."/>
            <person name="Ravi A."/>
            <person name="Getino M."/>
            <person name="Pursley I."/>
            <person name="Horton D.L."/>
            <person name="Alikhan N.F."/>
            <person name="Baker D."/>
            <person name="Gharbi K."/>
            <person name="Hall N."/>
            <person name="Watson M."/>
            <person name="Adriaenssens E.M."/>
            <person name="Foster-Nyarko E."/>
            <person name="Jarju S."/>
            <person name="Secka A."/>
            <person name="Antonio M."/>
            <person name="Oren A."/>
            <person name="Chaudhuri R.R."/>
            <person name="La Ragione R."/>
            <person name="Hildebrand F."/>
            <person name="Pallen M.J."/>
        </authorList>
    </citation>
    <scope>NUCLEOTIDE SEQUENCE</scope>
    <source>
        <strain evidence="3">3924</strain>
    </source>
</reference>
<dbReference type="InterPro" id="IPR029069">
    <property type="entry name" value="HotDog_dom_sf"/>
</dbReference>
<organism evidence="3 4">
    <name type="scientific">Candidatus Aphodosoma intestinipullorum</name>
    <dbReference type="NCBI Taxonomy" id="2840674"/>
    <lineage>
        <taxon>Bacteria</taxon>
        <taxon>Pseudomonadati</taxon>
        <taxon>Bacteroidota</taxon>
        <taxon>Bacteroidia</taxon>
        <taxon>Bacteroidales</taxon>
        <taxon>Candidatus Aphodosoma</taxon>
    </lineage>
</organism>
<dbReference type="Gene3D" id="3.10.129.10">
    <property type="entry name" value="Hotdog Thioesterase"/>
    <property type="match status" value="1"/>
</dbReference>
<proteinExistence type="inferred from homology"/>
<protein>
    <submittedName>
        <fullName evidence="3">Acyl-CoA thioesterase</fullName>
    </submittedName>
</protein>
<evidence type="ECO:0000256" key="2">
    <source>
        <dbReference type="ARBA" id="ARBA00022801"/>
    </source>
</evidence>